<gene>
    <name evidence="1" type="ORF">KZC48_05720</name>
</gene>
<protein>
    <submittedName>
        <fullName evidence="1">Uncharacterized protein</fullName>
    </submittedName>
</protein>
<sequence>MSITPENLGGDPELARRILVRARIIAPCLQTLADDLREDAIAILRGVAAEAATLPPRKLVSTGVGPMRETYRDVASCFSKEDESSLRSLCSGASAPGLPVGSFPEPGWIGRLWPEKRG</sequence>
<organism evidence="1 2">
    <name type="scientific">Microbacterium aurantiacum</name>
    <dbReference type="NCBI Taxonomy" id="162393"/>
    <lineage>
        <taxon>Bacteria</taxon>
        <taxon>Bacillati</taxon>
        <taxon>Actinomycetota</taxon>
        <taxon>Actinomycetes</taxon>
        <taxon>Micrococcales</taxon>
        <taxon>Microbacteriaceae</taxon>
        <taxon>Microbacterium</taxon>
    </lineage>
</organism>
<keyword evidence="2" id="KW-1185">Reference proteome</keyword>
<evidence type="ECO:0000313" key="2">
    <source>
        <dbReference type="Proteomes" id="UP001172731"/>
    </source>
</evidence>
<comment type="caution">
    <text evidence="1">The sequence shown here is derived from an EMBL/GenBank/DDBJ whole genome shotgun (WGS) entry which is preliminary data.</text>
</comment>
<reference evidence="1" key="1">
    <citation type="submission" date="2021-06" db="EMBL/GenBank/DDBJ databases">
        <title>Genome-based taxonomic framework of Microbacterium strains isolated from marine environment, the description of four new species and reclassification of four preexisting species.</title>
        <authorList>
            <person name="Lee S.D."/>
            <person name="Kim S.-M."/>
            <person name="Byeon Y.-S."/>
            <person name="Yang H.L."/>
            <person name="Kim I.S."/>
        </authorList>
    </citation>
    <scope>NUCLEOTIDE SEQUENCE</scope>
    <source>
        <strain evidence="1">KACC 20510</strain>
    </source>
</reference>
<proteinExistence type="predicted"/>
<dbReference type="RefSeq" id="WP_301133006.1">
    <property type="nucleotide sequence ID" value="NZ_BAAAUQ010000019.1"/>
</dbReference>
<dbReference type="EMBL" id="JAHWXI010000004">
    <property type="protein sequence ID" value="MDN4463895.1"/>
    <property type="molecule type" value="Genomic_DNA"/>
</dbReference>
<evidence type="ECO:0000313" key="1">
    <source>
        <dbReference type="EMBL" id="MDN4463895.1"/>
    </source>
</evidence>
<dbReference type="Proteomes" id="UP001172731">
    <property type="component" value="Unassembled WGS sequence"/>
</dbReference>
<accession>A0ABT8FRT6</accession>
<name>A0ABT8FRT6_9MICO</name>